<evidence type="ECO:0008006" key="4">
    <source>
        <dbReference type="Google" id="ProtNLM"/>
    </source>
</evidence>
<name>A0A255G0R0_9ACTN</name>
<organism evidence="2 3">
    <name type="scientific">Enemella evansiae</name>
    <dbReference type="NCBI Taxonomy" id="2016499"/>
    <lineage>
        <taxon>Bacteria</taxon>
        <taxon>Bacillati</taxon>
        <taxon>Actinomycetota</taxon>
        <taxon>Actinomycetes</taxon>
        <taxon>Propionibacteriales</taxon>
        <taxon>Propionibacteriaceae</taxon>
        <taxon>Enemella</taxon>
    </lineage>
</organism>
<sequence>MDIHDDADPRSQQEVRMRILDKIMQFIRRNPDKVDRVVNKVGDAVDRRTGGKYRNQINRGRDMARKTYGDRGRQAPGTNGTPGGQFPGTNGTAGGQFPGTDGTPGRQAPGTSGAPGMDEPPAPRREAPRD</sequence>
<evidence type="ECO:0000256" key="1">
    <source>
        <dbReference type="SAM" id="MobiDB-lite"/>
    </source>
</evidence>
<dbReference type="Pfam" id="PF14013">
    <property type="entry name" value="MT0933_antitox"/>
    <property type="match status" value="1"/>
</dbReference>
<accession>A0A255G0R0</accession>
<dbReference type="EMBL" id="NMVO01000017">
    <property type="protein sequence ID" value="OYO09528.1"/>
    <property type="molecule type" value="Genomic_DNA"/>
</dbReference>
<feature type="region of interest" description="Disordered" evidence="1">
    <location>
        <begin position="48"/>
        <end position="130"/>
    </location>
</feature>
<evidence type="ECO:0000313" key="2">
    <source>
        <dbReference type="EMBL" id="OYO09528.1"/>
    </source>
</evidence>
<feature type="compositionally biased region" description="Basic and acidic residues" evidence="1">
    <location>
        <begin position="59"/>
        <end position="73"/>
    </location>
</feature>
<gene>
    <name evidence="2" type="ORF">CGZ94_17800</name>
</gene>
<dbReference type="InterPro" id="IPR028037">
    <property type="entry name" value="Antitoxin_Rv0909/MT0933"/>
</dbReference>
<protein>
    <recommendedName>
        <fullName evidence="4">Antitoxin</fullName>
    </recommendedName>
</protein>
<dbReference type="Proteomes" id="UP000215896">
    <property type="component" value="Unassembled WGS sequence"/>
</dbReference>
<keyword evidence="3" id="KW-1185">Reference proteome</keyword>
<proteinExistence type="predicted"/>
<reference evidence="2 3" key="1">
    <citation type="submission" date="2017-07" db="EMBL/GenBank/DDBJ databases">
        <title>Draft whole genome sequences of clinical Proprionibacteriaceae strains.</title>
        <authorList>
            <person name="Bernier A.-M."/>
            <person name="Bernard K."/>
            <person name="Domingo M.-C."/>
        </authorList>
    </citation>
    <scope>NUCLEOTIDE SEQUENCE [LARGE SCALE GENOMIC DNA]</scope>
    <source>
        <strain evidence="2 3">NML 030167</strain>
    </source>
</reference>
<feature type="compositionally biased region" description="Gly residues" evidence="1">
    <location>
        <begin position="80"/>
        <end position="97"/>
    </location>
</feature>
<feature type="compositionally biased region" description="Basic and acidic residues" evidence="1">
    <location>
        <begin position="121"/>
        <end position="130"/>
    </location>
</feature>
<dbReference type="AlphaFoldDB" id="A0A255G0R0"/>
<comment type="caution">
    <text evidence="2">The sequence shown here is derived from an EMBL/GenBank/DDBJ whole genome shotgun (WGS) entry which is preliminary data.</text>
</comment>
<evidence type="ECO:0000313" key="3">
    <source>
        <dbReference type="Proteomes" id="UP000215896"/>
    </source>
</evidence>